<dbReference type="SUPFAM" id="SSF88713">
    <property type="entry name" value="Glycoside hydrolase/deacetylase"/>
    <property type="match status" value="1"/>
</dbReference>
<dbReference type="PANTHER" id="PTHR10587:SF137">
    <property type="entry name" value="4-DEOXY-4-FORMAMIDO-L-ARABINOSE-PHOSPHOUNDECAPRENOL DEFORMYLASE ARND-RELATED"/>
    <property type="match status" value="1"/>
</dbReference>
<reference evidence="3 4" key="1">
    <citation type="submission" date="2019-12" db="EMBL/GenBank/DDBJ databases">
        <title>Whole genome sequencing of endophytic Actinobacterium Micromonospora sp. MPMI6T.</title>
        <authorList>
            <person name="Evv R."/>
            <person name="Podile A.R."/>
        </authorList>
    </citation>
    <scope>NUCLEOTIDE SEQUENCE [LARGE SCALE GENOMIC DNA]</scope>
    <source>
        <strain evidence="3 4">MPMI6</strain>
    </source>
</reference>
<evidence type="ECO:0000313" key="4">
    <source>
        <dbReference type="Proteomes" id="UP000823521"/>
    </source>
</evidence>
<dbReference type="InterPro" id="IPR050248">
    <property type="entry name" value="Polysacc_deacetylase_ArnD"/>
</dbReference>
<proteinExistence type="predicted"/>
<accession>A0ABS3VLJ0</accession>
<feature type="region of interest" description="Disordered" evidence="1">
    <location>
        <begin position="1"/>
        <end position="21"/>
    </location>
</feature>
<organism evidence="3 4">
    <name type="scientific">Micromonospora echinofusca</name>
    <dbReference type="NCBI Taxonomy" id="47858"/>
    <lineage>
        <taxon>Bacteria</taxon>
        <taxon>Bacillati</taxon>
        <taxon>Actinomycetota</taxon>
        <taxon>Actinomycetes</taxon>
        <taxon>Micromonosporales</taxon>
        <taxon>Micromonosporaceae</taxon>
        <taxon>Micromonospora</taxon>
    </lineage>
</organism>
<dbReference type="RefSeq" id="WP_208811517.1">
    <property type="nucleotide sequence ID" value="NZ_WVUH01000021.1"/>
</dbReference>
<feature type="domain" description="NodB homology" evidence="2">
    <location>
        <begin position="33"/>
        <end position="213"/>
    </location>
</feature>
<dbReference type="PANTHER" id="PTHR10587">
    <property type="entry name" value="GLYCOSYL TRANSFERASE-RELATED"/>
    <property type="match status" value="1"/>
</dbReference>
<dbReference type="PROSITE" id="PS51677">
    <property type="entry name" value="NODB"/>
    <property type="match status" value="1"/>
</dbReference>
<evidence type="ECO:0000259" key="2">
    <source>
        <dbReference type="PROSITE" id="PS51677"/>
    </source>
</evidence>
<evidence type="ECO:0000313" key="3">
    <source>
        <dbReference type="EMBL" id="MBO4205331.1"/>
    </source>
</evidence>
<sequence>MPSTTPTPATAGPVRPRPGVNAGIVDRARSGGRAASLTFDDGPNPADTLRLLDVLRRHRVAAVFCLWGEHVDAHPGVVRRIVADGHTLCNHGMRHDDMGAWPPERIAADLAETNEAIRRAVPHARVRYFRAPYGAWGRTPAVAAALGMQPLGWRLSVGDWEPPGTDELVRRLLDGITPGAVVLLHDGGGDRSQTVEAVDRVVPVLRAQRWRFTLPRKHA</sequence>
<comment type="caution">
    <text evidence="3">The sequence shown here is derived from an EMBL/GenBank/DDBJ whole genome shotgun (WGS) entry which is preliminary data.</text>
</comment>
<feature type="compositionally biased region" description="Low complexity" evidence="1">
    <location>
        <begin position="1"/>
        <end position="19"/>
    </location>
</feature>
<dbReference type="InterPro" id="IPR011330">
    <property type="entry name" value="Glyco_hydro/deAcase_b/a-brl"/>
</dbReference>
<dbReference type="Gene3D" id="3.20.20.370">
    <property type="entry name" value="Glycoside hydrolase/deacetylase"/>
    <property type="match status" value="1"/>
</dbReference>
<dbReference type="InterPro" id="IPR002509">
    <property type="entry name" value="NODB_dom"/>
</dbReference>
<name>A0ABS3VLJ0_MICEH</name>
<gene>
    <name evidence="3" type="ORF">GSF22_04800</name>
</gene>
<keyword evidence="4" id="KW-1185">Reference proteome</keyword>
<dbReference type="Pfam" id="PF01522">
    <property type="entry name" value="Polysacc_deac_1"/>
    <property type="match status" value="1"/>
</dbReference>
<dbReference type="EMBL" id="WVUH01000021">
    <property type="protein sequence ID" value="MBO4205331.1"/>
    <property type="molecule type" value="Genomic_DNA"/>
</dbReference>
<dbReference type="Proteomes" id="UP000823521">
    <property type="component" value="Unassembled WGS sequence"/>
</dbReference>
<protein>
    <submittedName>
        <fullName evidence="3">Polysaccharide deacetylase family protein</fullName>
    </submittedName>
</protein>
<dbReference type="CDD" id="cd10917">
    <property type="entry name" value="CE4_NodB_like_6s_7s"/>
    <property type="match status" value="1"/>
</dbReference>
<evidence type="ECO:0000256" key="1">
    <source>
        <dbReference type="SAM" id="MobiDB-lite"/>
    </source>
</evidence>